<reference evidence="1 2" key="2">
    <citation type="submission" date="2019-09" db="EMBL/GenBank/DDBJ databases">
        <authorList>
            <person name="Jin C."/>
        </authorList>
    </citation>
    <scope>NUCLEOTIDE SEQUENCE [LARGE SCALE GENOMIC DNA]</scope>
    <source>
        <strain evidence="1 2">AN110305</strain>
    </source>
</reference>
<accession>A0A5B2WMH8</accession>
<dbReference type="RefSeq" id="WP_149854564.1">
    <property type="nucleotide sequence ID" value="NZ_VUOB01000077.1"/>
</dbReference>
<dbReference type="Proteomes" id="UP000323454">
    <property type="component" value="Unassembled WGS sequence"/>
</dbReference>
<comment type="caution">
    <text evidence="1">The sequence shown here is derived from an EMBL/GenBank/DDBJ whole genome shotgun (WGS) entry which is preliminary data.</text>
</comment>
<dbReference type="EMBL" id="VUOB01000077">
    <property type="protein sequence ID" value="KAA2252148.1"/>
    <property type="molecule type" value="Genomic_DNA"/>
</dbReference>
<organism evidence="1 2">
    <name type="scientific">Solihabitans fulvus</name>
    <dbReference type="NCBI Taxonomy" id="1892852"/>
    <lineage>
        <taxon>Bacteria</taxon>
        <taxon>Bacillati</taxon>
        <taxon>Actinomycetota</taxon>
        <taxon>Actinomycetes</taxon>
        <taxon>Pseudonocardiales</taxon>
        <taxon>Pseudonocardiaceae</taxon>
        <taxon>Solihabitans</taxon>
    </lineage>
</organism>
<gene>
    <name evidence="1" type="ORF">F0L68_36995</name>
</gene>
<dbReference type="AlphaFoldDB" id="A0A5B2WMH8"/>
<evidence type="ECO:0000313" key="1">
    <source>
        <dbReference type="EMBL" id="KAA2252148.1"/>
    </source>
</evidence>
<sequence>MTSRPWPDFRPGLLGSVAAWWRRRREFPDFATPGAAAADQFTFAPQPSSRQEQVATPLPSAVYGLDFAATFTVHWRVDLSTGRRHNAPRSAAINGIVQRARMVTGSAMLVHHVPLQHQLGDELSEERQVGDTHVWARAENIEIAVDPVDLDLARKRMELLRTKTNREAERESERAELRYLREEILVDLGTATVWWLHRNGYQVEQAVAVSTHLAELVRIATHRDDRHWADSLVTAFESAIPRLPDAHRADLRRHLAKSLGVYGGPELAAEFARHVELPRAADHHRAELDQGHP</sequence>
<proteinExistence type="predicted"/>
<evidence type="ECO:0000313" key="2">
    <source>
        <dbReference type="Proteomes" id="UP000323454"/>
    </source>
</evidence>
<reference evidence="1 2" key="1">
    <citation type="submission" date="2019-09" db="EMBL/GenBank/DDBJ databases">
        <title>Goodfellowia gen. nov., a new genus of the Pseudonocardineae related to Actinoalloteichus, containing Goodfellowia coeruleoviolacea gen. nov., comb. nov. gen. nov., comb. nov.</title>
        <authorList>
            <person name="Labeda D."/>
        </authorList>
    </citation>
    <scope>NUCLEOTIDE SEQUENCE [LARGE SCALE GENOMIC DNA]</scope>
    <source>
        <strain evidence="1 2">AN110305</strain>
    </source>
</reference>
<name>A0A5B2WMH8_9PSEU</name>
<keyword evidence="2" id="KW-1185">Reference proteome</keyword>
<protein>
    <submittedName>
        <fullName evidence="1">Uncharacterized protein</fullName>
    </submittedName>
</protein>
<dbReference type="OrthoDB" id="3422149at2"/>